<organism evidence="3">
    <name type="scientific">Halobacterium sp. NMX12-1</name>
    <dbReference type="NCBI Taxonomy" id="3166650"/>
    <lineage>
        <taxon>Archaea</taxon>
        <taxon>Methanobacteriati</taxon>
        <taxon>Methanobacteriota</taxon>
        <taxon>Stenosarchaea group</taxon>
        <taxon>Halobacteria</taxon>
        <taxon>Halobacteriales</taxon>
        <taxon>Halobacteriaceae</taxon>
        <taxon>Halobacterium</taxon>
    </lineage>
</organism>
<feature type="transmembrane region" description="Helical" evidence="2">
    <location>
        <begin position="109"/>
        <end position="132"/>
    </location>
</feature>
<geneLocation type="plasmid" evidence="3">
    <name>pNMX12-1_119</name>
</geneLocation>
<dbReference type="InterPro" id="IPR045782">
    <property type="entry name" value="TrbL_3"/>
</dbReference>
<name>A0AAU8CHA5_9EURY</name>
<keyword evidence="3" id="KW-0614">Plasmid</keyword>
<feature type="transmembrane region" description="Helical" evidence="2">
    <location>
        <begin position="152"/>
        <end position="177"/>
    </location>
</feature>
<feature type="transmembrane region" description="Helical" evidence="2">
    <location>
        <begin position="249"/>
        <end position="271"/>
    </location>
</feature>
<gene>
    <name evidence="3" type="ORF">ABSL23_17295</name>
</gene>
<dbReference type="AlphaFoldDB" id="A0AAU8CHA5"/>
<feature type="compositionally biased region" description="Low complexity" evidence="1">
    <location>
        <begin position="375"/>
        <end position="387"/>
    </location>
</feature>
<feature type="transmembrane region" description="Helical" evidence="2">
    <location>
        <begin position="69"/>
        <end position="88"/>
    </location>
</feature>
<feature type="compositionally biased region" description="Basic and acidic residues" evidence="1">
    <location>
        <begin position="364"/>
        <end position="374"/>
    </location>
</feature>
<feature type="transmembrane region" description="Helical" evidence="2">
    <location>
        <begin position="217"/>
        <end position="237"/>
    </location>
</feature>
<evidence type="ECO:0000256" key="2">
    <source>
        <dbReference type="SAM" id="Phobius"/>
    </source>
</evidence>
<dbReference type="Pfam" id="PF19590">
    <property type="entry name" value="TrbL_3"/>
    <property type="match status" value="1"/>
</dbReference>
<accession>A0AAU8CHA5</accession>
<dbReference type="KEGG" id="hanx:ABSL23_17295"/>
<feature type="region of interest" description="Disordered" evidence="1">
    <location>
        <begin position="312"/>
        <end position="398"/>
    </location>
</feature>
<feature type="compositionally biased region" description="Polar residues" evidence="1">
    <location>
        <begin position="316"/>
        <end position="328"/>
    </location>
</feature>
<feature type="transmembrane region" description="Helical" evidence="2">
    <location>
        <begin position="184"/>
        <end position="205"/>
    </location>
</feature>
<keyword evidence="2" id="KW-0472">Membrane</keyword>
<reference evidence="3" key="1">
    <citation type="submission" date="2024-06" db="EMBL/GenBank/DDBJ databases">
        <title>Genome Sequence of an extremely halophilic archaeon isolated from Permian era halite, Salado Formation, Carlsbad, New Mexico: Halobacterium sp. strain NMX12-1.</title>
        <authorList>
            <person name="Sotoa L."/>
            <person name="DasSarma P."/>
            <person name="Anton B.P."/>
            <person name="Vincze T."/>
            <person name="Verma I."/>
            <person name="Eralp B."/>
            <person name="Powers D.W."/>
            <person name="Dozier B.L."/>
            <person name="Roberts R.J."/>
            <person name="DasSarma S."/>
        </authorList>
    </citation>
    <scope>NUCLEOTIDE SEQUENCE</scope>
    <source>
        <strain evidence="3">NMX12-1</strain>
        <plasmid evidence="3">pNMX12-1_119</plasmid>
    </source>
</reference>
<evidence type="ECO:0000256" key="1">
    <source>
        <dbReference type="SAM" id="MobiDB-lite"/>
    </source>
</evidence>
<dbReference type="GeneID" id="91110942"/>
<sequence>MGWLEEQVQDAIENVINSIKEALLGFANDIFRALLNPIVGVPAPESNSRYIVVGTPDNAPWQSLYADFYLQYILPLTVMLLIVGLAYIGLRSGSISPYRRKRLLRRIGLVFMGSFVWFPLVSIPLQFVNAVGLTLAPINDMSAGFGSLIESAVGGLFVVLAMALVSNFLLIVAGLVYGLRWLGILVLTPLMPLLGVFWALDVWPLTPASKIARRAAGIYPGLVLAGLPAAVLFRIGWQMDLTASASGIFSLFLGLVLIPAACIASIMTVYWSAPAIQTIARRGATHTNPAAAASAAKKGTGKSVRGARNVHRGYAQNKSGPVTKSGQAQLGGGDSNAYKLGSSAQSATDHAGRYNNLRQSKTGRMRDKAKEDASRASQAAKARSKQAFKNTKEKVSRW</sequence>
<proteinExistence type="predicted"/>
<evidence type="ECO:0000313" key="3">
    <source>
        <dbReference type="EMBL" id="XCF18319.1"/>
    </source>
</evidence>
<dbReference type="EMBL" id="CP159206">
    <property type="protein sequence ID" value="XCF18319.1"/>
    <property type="molecule type" value="Genomic_DNA"/>
</dbReference>
<protein>
    <submittedName>
        <fullName evidence="3">Uncharacterized protein</fullName>
    </submittedName>
</protein>
<keyword evidence="2" id="KW-1133">Transmembrane helix</keyword>
<keyword evidence="2" id="KW-0812">Transmembrane</keyword>
<dbReference type="RefSeq" id="WP_006183472.1">
    <property type="nucleotide sequence ID" value="NZ_CP159206.1"/>
</dbReference>